<dbReference type="AlphaFoldDB" id="A0A2G1VA21"/>
<dbReference type="InterPro" id="IPR039555">
    <property type="entry name" value="TraF/TrbB"/>
</dbReference>
<dbReference type="OrthoDB" id="6380058at2"/>
<organism evidence="3 4">
    <name type="scientific">Marinobacter guineae</name>
    <dbReference type="NCBI Taxonomy" id="432303"/>
    <lineage>
        <taxon>Bacteria</taxon>
        <taxon>Pseudomonadati</taxon>
        <taxon>Pseudomonadota</taxon>
        <taxon>Gammaproteobacteria</taxon>
        <taxon>Pseudomonadales</taxon>
        <taxon>Marinobacteraceae</taxon>
        <taxon>Marinobacter</taxon>
    </lineage>
</organism>
<feature type="chain" id="PRO_5013874746" evidence="2">
    <location>
        <begin position="20"/>
        <end position="276"/>
    </location>
</feature>
<proteinExistence type="predicted"/>
<evidence type="ECO:0000313" key="4">
    <source>
        <dbReference type="Proteomes" id="UP000229044"/>
    </source>
</evidence>
<keyword evidence="2" id="KW-0732">Signal</keyword>
<sequence length="276" mass="31173">MKFVLTLLLLALAASQANAIQQPNQDTQIKGYHWYEEPVKPSSEEDPDKKERQPLPPPPPAAEMMDMHPDDLKAMLENYLKEAVWLRTPESVLAYYRIQDVVRRKAAGFTAVSNMVMLQNPTLSGASQYPITSPGRKAELQQRANNQAQYLENFRGKYALALFSTEECPYCSPQRNILKLVSDRTGLETTEVNINKNPSAQARFDVQVTPMVILIERNSERWMPIAVGVESATKITSNAYRAIRYLRGETSPEQFLTPEYRQGGFFDPGAPKGESF</sequence>
<gene>
    <name evidence="3" type="ORF">CLH62_20155</name>
</gene>
<dbReference type="SUPFAM" id="SSF52833">
    <property type="entry name" value="Thioredoxin-like"/>
    <property type="match status" value="1"/>
</dbReference>
<comment type="caution">
    <text evidence="3">The sequence shown here is derived from an EMBL/GenBank/DDBJ whole genome shotgun (WGS) entry which is preliminary data.</text>
</comment>
<evidence type="ECO:0000256" key="2">
    <source>
        <dbReference type="SAM" id="SignalP"/>
    </source>
</evidence>
<evidence type="ECO:0000256" key="1">
    <source>
        <dbReference type="SAM" id="MobiDB-lite"/>
    </source>
</evidence>
<feature type="region of interest" description="Disordered" evidence="1">
    <location>
        <begin position="38"/>
        <end position="62"/>
    </location>
</feature>
<feature type="compositionally biased region" description="Basic and acidic residues" evidence="1">
    <location>
        <begin position="38"/>
        <end position="53"/>
    </location>
</feature>
<dbReference type="RefSeq" id="WP_091643658.1">
    <property type="nucleotide sequence ID" value="NZ_KZ319345.1"/>
</dbReference>
<name>A0A2G1VA21_9GAMM</name>
<keyword evidence="4" id="KW-1185">Reference proteome</keyword>
<feature type="signal peptide" evidence="2">
    <location>
        <begin position="1"/>
        <end position="19"/>
    </location>
</feature>
<reference evidence="3 4" key="1">
    <citation type="submission" date="2017-09" db="EMBL/GenBank/DDBJ databases">
        <title>The draft genome sequences of Marinobacter guineae M3B.</title>
        <authorList>
            <person name="Cao J."/>
        </authorList>
    </citation>
    <scope>NUCLEOTIDE SEQUENCE [LARGE SCALE GENOMIC DNA]</scope>
    <source>
        <strain evidence="3 4">M3B</strain>
    </source>
</reference>
<evidence type="ECO:0000313" key="3">
    <source>
        <dbReference type="EMBL" id="PHQ23598.1"/>
    </source>
</evidence>
<dbReference type="Gene3D" id="3.40.30.10">
    <property type="entry name" value="Glutaredoxin"/>
    <property type="match status" value="1"/>
</dbReference>
<dbReference type="Proteomes" id="UP000229044">
    <property type="component" value="Unassembled WGS sequence"/>
</dbReference>
<dbReference type="EMBL" id="NTFI01000013">
    <property type="protein sequence ID" value="PHQ23598.1"/>
    <property type="molecule type" value="Genomic_DNA"/>
</dbReference>
<dbReference type="InterPro" id="IPR036249">
    <property type="entry name" value="Thioredoxin-like_sf"/>
</dbReference>
<accession>A0A2G1VA21</accession>
<dbReference type="Pfam" id="PF13728">
    <property type="entry name" value="TraF"/>
    <property type="match status" value="1"/>
</dbReference>
<protein>
    <submittedName>
        <fullName evidence="3">Conjugal transfer protein TraF</fullName>
    </submittedName>
</protein>